<dbReference type="AlphaFoldDB" id="A0A2K8KTX0"/>
<dbReference type="EC" id="6.3.3.3" evidence="8"/>
<keyword evidence="1 8" id="KW-0963">Cytoplasm</keyword>
<sequence length="227" mass="24681">MKKRYFIAGTDTDVGKTHITEALLRAGQQRGLTTLGLKPLAAGADLIDGHWSNDDARRLLAVSTLKLPYEQVNPVLLRAALAPHLAADMEQRRLTAQRLAGFCRGTLMTQQAQLTLIEGAGGWRVPLNNRETLADVAIELNLDVILVVGMRLGCLNHSLLTIEAIQRDGLRLAGWVANCIDPQMTSLDANIQSLISRIPAPLLGTMPFLGVGEAAPAAWLDDRFFDI</sequence>
<keyword evidence="10" id="KW-1185">Reference proteome</keyword>
<feature type="binding site" evidence="8">
    <location>
        <position position="55"/>
    </location>
    <ligand>
        <name>Mg(2+)</name>
        <dbReference type="ChEBI" id="CHEBI:18420"/>
    </ligand>
</feature>
<accession>A0A2K8KTX0</accession>
<dbReference type="GO" id="GO:0004141">
    <property type="term" value="F:dethiobiotin synthase activity"/>
    <property type="evidence" value="ECO:0007669"/>
    <property type="project" value="UniProtKB-UniRule"/>
</dbReference>
<dbReference type="EMBL" id="CP011797">
    <property type="protein sequence ID" value="ATX78143.1"/>
    <property type="molecule type" value="Genomic_DNA"/>
</dbReference>
<evidence type="ECO:0000256" key="5">
    <source>
        <dbReference type="ARBA" id="ARBA00022756"/>
    </source>
</evidence>
<keyword evidence="4 8" id="KW-0547">Nucleotide-binding</keyword>
<feature type="active site" evidence="8">
    <location>
        <position position="38"/>
    </location>
</feature>
<dbReference type="GO" id="GO:0000287">
    <property type="term" value="F:magnesium ion binding"/>
    <property type="evidence" value="ECO:0007669"/>
    <property type="project" value="UniProtKB-UniRule"/>
</dbReference>
<feature type="binding site" evidence="8">
    <location>
        <begin position="118"/>
        <end position="121"/>
    </location>
    <ligand>
        <name>ATP</name>
        <dbReference type="ChEBI" id="CHEBI:30616"/>
    </ligand>
</feature>
<feature type="binding site" evidence="8">
    <location>
        <position position="17"/>
    </location>
    <ligand>
        <name>Mg(2+)</name>
        <dbReference type="ChEBI" id="CHEBI:18420"/>
    </ligand>
</feature>
<comment type="subunit">
    <text evidence="8">Homodimer.</text>
</comment>
<dbReference type="PANTHER" id="PTHR43210:SF5">
    <property type="entry name" value="DETHIOBIOTIN SYNTHETASE"/>
    <property type="match status" value="1"/>
</dbReference>
<comment type="pathway">
    <text evidence="8">Cofactor biosynthesis; biotin biosynthesis; biotin from 7,8-diaminononanoate: step 1/2.</text>
</comment>
<keyword evidence="2 8" id="KW-0436">Ligase</keyword>
<dbReference type="HAMAP" id="MF_00336">
    <property type="entry name" value="BioD"/>
    <property type="match status" value="1"/>
</dbReference>
<keyword evidence="7 8" id="KW-0460">Magnesium</keyword>
<dbReference type="SUPFAM" id="SSF52540">
    <property type="entry name" value="P-loop containing nucleoside triphosphate hydrolases"/>
    <property type="match status" value="1"/>
</dbReference>
<keyword evidence="6 8" id="KW-0067">ATP-binding</keyword>
<dbReference type="FunFam" id="3.40.50.300:FF:000292">
    <property type="entry name" value="ATP-dependent dethiobiotin synthetase BioD"/>
    <property type="match status" value="1"/>
</dbReference>
<dbReference type="PIRSF" id="PIRSF006755">
    <property type="entry name" value="DTB_synth"/>
    <property type="match status" value="1"/>
</dbReference>
<feature type="binding site" evidence="8">
    <location>
        <begin position="13"/>
        <end position="18"/>
    </location>
    <ligand>
        <name>ATP</name>
        <dbReference type="ChEBI" id="CHEBI:30616"/>
    </ligand>
</feature>
<comment type="subcellular location">
    <subcellularLocation>
        <location evidence="8">Cytoplasm</location>
    </subcellularLocation>
</comment>
<proteinExistence type="inferred from homology"/>
<evidence type="ECO:0000256" key="8">
    <source>
        <dbReference type="HAMAP-Rule" id="MF_00336"/>
    </source>
</evidence>
<comment type="caution">
    <text evidence="8">Lacks conserved residue(s) required for the propagation of feature annotation.</text>
</comment>
<feature type="binding site" evidence="8">
    <location>
        <position position="118"/>
    </location>
    <ligand>
        <name>Mg(2+)</name>
        <dbReference type="ChEBI" id="CHEBI:18420"/>
    </ligand>
</feature>
<dbReference type="UniPathway" id="UPA00078">
    <property type="reaction ID" value="UER00161"/>
</dbReference>
<organism evidence="9 10">
    <name type="scientific">Reinekea forsetii</name>
    <dbReference type="NCBI Taxonomy" id="1336806"/>
    <lineage>
        <taxon>Bacteria</taxon>
        <taxon>Pseudomonadati</taxon>
        <taxon>Pseudomonadota</taxon>
        <taxon>Gammaproteobacteria</taxon>
        <taxon>Oceanospirillales</taxon>
        <taxon>Saccharospirillaceae</taxon>
        <taxon>Reinekea</taxon>
    </lineage>
</organism>
<reference evidence="9 10" key="1">
    <citation type="journal article" date="2017" name="Environ. Microbiol.">
        <title>Genomic and physiological analyses of 'Reinekea forsetii' reveal a versatile opportunistic lifestyle during spring algae blooms.</title>
        <authorList>
            <person name="Avci B."/>
            <person name="Hahnke R.L."/>
            <person name="Chafee M."/>
            <person name="Fischer T."/>
            <person name="Gruber-Vodicka H."/>
            <person name="Tegetmeyer H.E."/>
            <person name="Harder J."/>
            <person name="Fuchs B.M."/>
            <person name="Amann R.I."/>
            <person name="Teeling H."/>
        </authorList>
    </citation>
    <scope>NUCLEOTIDE SEQUENCE [LARGE SCALE GENOMIC DNA]</scope>
    <source>
        <strain evidence="9 10">Hel1_31_D35</strain>
    </source>
</reference>
<evidence type="ECO:0000256" key="2">
    <source>
        <dbReference type="ARBA" id="ARBA00022598"/>
    </source>
</evidence>
<evidence type="ECO:0000256" key="7">
    <source>
        <dbReference type="ARBA" id="ARBA00022842"/>
    </source>
</evidence>
<comment type="function">
    <text evidence="8">Catalyzes a mechanistically unusual reaction, the ATP-dependent insertion of CO2 between the N7 and N8 nitrogen atoms of 7,8-diaminopelargonic acid (DAPA, also called 7,8-diammoniononanoate) to form a ureido ring.</text>
</comment>
<evidence type="ECO:0000313" key="10">
    <source>
        <dbReference type="Proteomes" id="UP000229757"/>
    </source>
</evidence>
<dbReference type="InterPro" id="IPR027417">
    <property type="entry name" value="P-loop_NTPase"/>
</dbReference>
<dbReference type="RefSeq" id="WP_100258352.1">
    <property type="nucleotide sequence ID" value="NZ_CP011797.1"/>
</dbReference>
<keyword evidence="3 8" id="KW-0479">Metal-binding</keyword>
<name>A0A2K8KTX0_9GAMM</name>
<evidence type="ECO:0000256" key="4">
    <source>
        <dbReference type="ARBA" id="ARBA00022741"/>
    </source>
</evidence>
<gene>
    <name evidence="8" type="primary">bioD</name>
    <name evidence="9" type="ORF">REIFOR_03024</name>
</gene>
<dbReference type="CDD" id="cd03109">
    <property type="entry name" value="DTBS"/>
    <property type="match status" value="1"/>
</dbReference>
<protein>
    <recommendedName>
        <fullName evidence="8">ATP-dependent dethiobiotin synthetase BioD</fullName>
        <ecNumber evidence="8">6.3.3.3</ecNumber>
    </recommendedName>
    <alternativeName>
        <fullName evidence="8">DTB synthetase</fullName>
        <shortName evidence="8">DTBS</shortName>
    </alternativeName>
    <alternativeName>
        <fullName evidence="8">Dethiobiotin synthase</fullName>
    </alternativeName>
</protein>
<comment type="cofactor">
    <cofactor evidence="8">
        <name>Mg(2+)</name>
        <dbReference type="ChEBI" id="CHEBI:18420"/>
    </cofactor>
</comment>
<dbReference type="InterPro" id="IPR004472">
    <property type="entry name" value="DTB_synth_BioD"/>
</dbReference>
<evidence type="ECO:0000256" key="6">
    <source>
        <dbReference type="ARBA" id="ARBA00022840"/>
    </source>
</evidence>
<dbReference type="GO" id="GO:0005524">
    <property type="term" value="F:ATP binding"/>
    <property type="evidence" value="ECO:0007669"/>
    <property type="project" value="UniProtKB-UniRule"/>
</dbReference>
<dbReference type="NCBIfam" id="TIGR00347">
    <property type="entry name" value="bioD"/>
    <property type="match status" value="1"/>
</dbReference>
<dbReference type="PANTHER" id="PTHR43210">
    <property type="entry name" value="DETHIOBIOTIN SYNTHETASE"/>
    <property type="match status" value="1"/>
</dbReference>
<evidence type="ECO:0000256" key="1">
    <source>
        <dbReference type="ARBA" id="ARBA00022490"/>
    </source>
</evidence>
<feature type="binding site" evidence="8">
    <location>
        <position position="55"/>
    </location>
    <ligand>
        <name>ATP</name>
        <dbReference type="ChEBI" id="CHEBI:30616"/>
    </ligand>
</feature>
<feature type="binding site" evidence="8">
    <location>
        <begin position="207"/>
        <end position="209"/>
    </location>
    <ligand>
        <name>ATP</name>
        <dbReference type="ChEBI" id="CHEBI:30616"/>
    </ligand>
</feature>
<dbReference type="GO" id="GO:0005829">
    <property type="term" value="C:cytosol"/>
    <property type="evidence" value="ECO:0007669"/>
    <property type="project" value="TreeGrafter"/>
</dbReference>
<dbReference type="KEGG" id="rfo:REIFOR_03024"/>
<dbReference type="OrthoDB" id="9802097at2"/>
<feature type="binding site" evidence="8">
    <location>
        <begin position="178"/>
        <end position="179"/>
    </location>
    <ligand>
        <name>ATP</name>
        <dbReference type="ChEBI" id="CHEBI:30616"/>
    </ligand>
</feature>
<comment type="similarity">
    <text evidence="8">Belongs to the dethiobiotin synthetase family.</text>
</comment>
<dbReference type="Proteomes" id="UP000229757">
    <property type="component" value="Chromosome"/>
</dbReference>
<evidence type="ECO:0000256" key="3">
    <source>
        <dbReference type="ARBA" id="ARBA00022723"/>
    </source>
</evidence>
<dbReference type="Gene3D" id="3.40.50.300">
    <property type="entry name" value="P-loop containing nucleotide triphosphate hydrolases"/>
    <property type="match status" value="1"/>
</dbReference>
<keyword evidence="5 8" id="KW-0093">Biotin biosynthesis</keyword>
<dbReference type="Pfam" id="PF13500">
    <property type="entry name" value="AAA_26"/>
    <property type="match status" value="1"/>
</dbReference>
<dbReference type="GO" id="GO:0042803">
    <property type="term" value="F:protein homodimerization activity"/>
    <property type="evidence" value="ECO:0007669"/>
    <property type="project" value="UniProtKB-ARBA"/>
</dbReference>
<dbReference type="GO" id="GO:0009102">
    <property type="term" value="P:biotin biosynthetic process"/>
    <property type="evidence" value="ECO:0007669"/>
    <property type="project" value="UniProtKB-UniRule"/>
</dbReference>
<evidence type="ECO:0000313" key="9">
    <source>
        <dbReference type="EMBL" id="ATX78143.1"/>
    </source>
</evidence>
<comment type="catalytic activity">
    <reaction evidence="8">
        <text>(7R,8S)-7,8-diammoniononanoate + CO2 + ATP = (4R,5S)-dethiobiotin + ADP + phosphate + 3 H(+)</text>
        <dbReference type="Rhea" id="RHEA:15805"/>
        <dbReference type="ChEBI" id="CHEBI:15378"/>
        <dbReference type="ChEBI" id="CHEBI:16526"/>
        <dbReference type="ChEBI" id="CHEBI:30616"/>
        <dbReference type="ChEBI" id="CHEBI:43474"/>
        <dbReference type="ChEBI" id="CHEBI:149469"/>
        <dbReference type="ChEBI" id="CHEBI:149473"/>
        <dbReference type="ChEBI" id="CHEBI:456216"/>
        <dbReference type="EC" id="6.3.3.3"/>
    </reaction>
</comment>